<name>A0A9Q3EW98_9BASI</name>
<sequence length="534" mass="59864">MHNLLPNSRCMKSSPHELLFGQPPSTNMLYPFGADAIVHIPVVQQPHKLAPRGIACQLLKPLITTLGNVPTKRYFDNKNAAIDALPLTKDVTIPEHLGQALSGKFQDQWRATCKRELDQMLTQDVWEEVIKTDRMKTIGHCWVFNIKQQTNGDIEKFKAQLVVRDDQQRPGIDCTKTYAPNASLMSLRLVLAHAVCHRWTMASFDISGAYLHSPVKETVFVEPPTSFGRNSKEGSATQEGLVQHEAGRPVLVDLPIQYPDLDGFHRDGVAILDFKKQLCAEVEIKWHDIFTQIVGLECTVDEVLPTNTSSPDEAILDATPFRLVVGSLAYLVSGSRPDLAFAVNYLARHSMSPMVQHWGILDHVMGYLLKMQSHQLMLRPGNISLNQWSDAGWGGNLEHSQMGFMLKLGDAPILWASKWQGVVALSTCAAEYVALSDSTQHFVQAINQLTQLAESFNKEIFCDNQASVQVSIDNQLRKWMRYLHRALFFVNNTIRKYNIKVTWVPTGKMQADALTKLLSRPALQQALAFLCVDG</sequence>
<dbReference type="PANTHER" id="PTHR11439:SF483">
    <property type="entry name" value="PEPTIDE SYNTHASE GLIP-LIKE, PUTATIVE (AFU_ORTHOLOGUE AFUA_3G12920)-RELATED"/>
    <property type="match status" value="1"/>
</dbReference>
<dbReference type="Pfam" id="PF07727">
    <property type="entry name" value="RVT_2"/>
    <property type="match status" value="1"/>
</dbReference>
<organism evidence="2 3">
    <name type="scientific">Austropuccinia psidii MF-1</name>
    <dbReference type="NCBI Taxonomy" id="1389203"/>
    <lineage>
        <taxon>Eukaryota</taxon>
        <taxon>Fungi</taxon>
        <taxon>Dikarya</taxon>
        <taxon>Basidiomycota</taxon>
        <taxon>Pucciniomycotina</taxon>
        <taxon>Pucciniomycetes</taxon>
        <taxon>Pucciniales</taxon>
        <taxon>Sphaerophragmiaceae</taxon>
        <taxon>Austropuccinia</taxon>
    </lineage>
</organism>
<dbReference type="InterPro" id="IPR013103">
    <property type="entry name" value="RVT_2"/>
</dbReference>
<proteinExistence type="predicted"/>
<protein>
    <recommendedName>
        <fullName evidence="1">Reverse transcriptase Ty1/copia-type domain-containing protein</fullName>
    </recommendedName>
</protein>
<dbReference type="Proteomes" id="UP000765509">
    <property type="component" value="Unassembled WGS sequence"/>
</dbReference>
<dbReference type="OrthoDB" id="4356562at2759"/>
<accession>A0A9Q3EW98</accession>
<evidence type="ECO:0000313" key="3">
    <source>
        <dbReference type="Proteomes" id="UP000765509"/>
    </source>
</evidence>
<keyword evidence="3" id="KW-1185">Reference proteome</keyword>
<evidence type="ECO:0000259" key="1">
    <source>
        <dbReference type="Pfam" id="PF07727"/>
    </source>
</evidence>
<feature type="domain" description="Reverse transcriptase Ty1/copia-type" evidence="1">
    <location>
        <begin position="124"/>
        <end position="234"/>
    </location>
</feature>
<dbReference type="CDD" id="cd09272">
    <property type="entry name" value="RNase_HI_RT_Ty1"/>
    <property type="match status" value="1"/>
</dbReference>
<evidence type="ECO:0000313" key="2">
    <source>
        <dbReference type="EMBL" id="MBW0526310.1"/>
    </source>
</evidence>
<dbReference type="EMBL" id="AVOT02032554">
    <property type="protein sequence ID" value="MBW0526310.1"/>
    <property type="molecule type" value="Genomic_DNA"/>
</dbReference>
<dbReference type="AlphaFoldDB" id="A0A9Q3EW98"/>
<gene>
    <name evidence="2" type="ORF">O181_066025</name>
</gene>
<dbReference type="PANTHER" id="PTHR11439">
    <property type="entry name" value="GAG-POL-RELATED RETROTRANSPOSON"/>
    <property type="match status" value="1"/>
</dbReference>
<comment type="caution">
    <text evidence="2">The sequence shown here is derived from an EMBL/GenBank/DDBJ whole genome shotgun (WGS) entry which is preliminary data.</text>
</comment>
<reference evidence="2" key="1">
    <citation type="submission" date="2021-03" db="EMBL/GenBank/DDBJ databases">
        <title>Draft genome sequence of rust myrtle Austropuccinia psidii MF-1, a brazilian biotype.</title>
        <authorList>
            <person name="Quecine M.C."/>
            <person name="Pachon D.M.R."/>
            <person name="Bonatelli M.L."/>
            <person name="Correr F.H."/>
            <person name="Franceschini L.M."/>
            <person name="Leite T.F."/>
            <person name="Margarido G.R.A."/>
            <person name="Almeida C.A."/>
            <person name="Ferrarezi J.A."/>
            <person name="Labate C.A."/>
        </authorList>
    </citation>
    <scope>NUCLEOTIDE SEQUENCE</scope>
    <source>
        <strain evidence="2">MF-1</strain>
    </source>
</reference>